<dbReference type="PANTHER" id="PTHR22572">
    <property type="entry name" value="SUGAR-1-PHOSPHATE GUANYL TRANSFERASE"/>
    <property type="match status" value="1"/>
</dbReference>
<dbReference type="RefSeq" id="WP_207970497.1">
    <property type="nucleotide sequence ID" value="NZ_CP071795.1"/>
</dbReference>
<reference evidence="2 3" key="1">
    <citation type="submission" date="2021-03" db="EMBL/GenBank/DDBJ databases">
        <title>Complete genome of Polaribacter_sp.G4M1.</title>
        <authorList>
            <person name="Jeong S.W."/>
            <person name="Bae J.W."/>
        </authorList>
    </citation>
    <scope>NUCLEOTIDE SEQUENCE [LARGE SCALE GENOMIC DNA]</scope>
    <source>
        <strain evidence="2 3">G4M1</strain>
    </source>
</reference>
<evidence type="ECO:0000259" key="1">
    <source>
        <dbReference type="Pfam" id="PF00483"/>
    </source>
</evidence>
<dbReference type="EMBL" id="CP071795">
    <property type="protein sequence ID" value="QTD36307.1"/>
    <property type="molecule type" value="Genomic_DNA"/>
</dbReference>
<organism evidence="2 3">
    <name type="scientific">Polaribacter batillariae</name>
    <dbReference type="NCBI Taxonomy" id="2808900"/>
    <lineage>
        <taxon>Bacteria</taxon>
        <taxon>Pseudomonadati</taxon>
        <taxon>Bacteroidota</taxon>
        <taxon>Flavobacteriia</taxon>
        <taxon>Flavobacteriales</taxon>
        <taxon>Flavobacteriaceae</taxon>
    </lineage>
</organism>
<dbReference type="InterPro" id="IPR050486">
    <property type="entry name" value="Mannose-1P_guanyltransferase"/>
</dbReference>
<evidence type="ECO:0000313" key="2">
    <source>
        <dbReference type="EMBL" id="QTD36307.1"/>
    </source>
</evidence>
<dbReference type="InterPro" id="IPR029044">
    <property type="entry name" value="Nucleotide-diphossugar_trans"/>
</dbReference>
<dbReference type="Gene3D" id="2.160.10.10">
    <property type="entry name" value="Hexapeptide repeat proteins"/>
    <property type="match status" value="1"/>
</dbReference>
<dbReference type="Proteomes" id="UP000663935">
    <property type="component" value="Chromosome"/>
</dbReference>
<keyword evidence="3" id="KW-1185">Reference proteome</keyword>
<gene>
    <name evidence="2" type="ORF">JL193_09025</name>
</gene>
<accession>A0ABX7SQ06</accession>
<dbReference type="SUPFAM" id="SSF53448">
    <property type="entry name" value="Nucleotide-diphospho-sugar transferases"/>
    <property type="match status" value="1"/>
</dbReference>
<feature type="domain" description="Nucleotidyl transferase" evidence="1">
    <location>
        <begin position="7"/>
        <end position="238"/>
    </location>
</feature>
<dbReference type="Pfam" id="PF00483">
    <property type="entry name" value="NTP_transferase"/>
    <property type="match status" value="1"/>
</dbReference>
<sequence>MKIIVPMAGIGSRLRPHTLTVPKPLTVIAGKSIVQRLVEDISFVIDQKIDEIAFIIGPAKKGFPSETEQNLLNIAKELGAKGTVYVQEEALGTAHALYCAKDSLSGPCVVAYADTLFKANFTLDANADGAIWVKKVEDPSAFGVVKLEDGFITDFVEKPKEFVSNFAIIGIYYFKDGDRVREEIQYLIDNDLRENNEYQLTNVLETLKQDGAKFVPGTVDAWMDCGKKDPTVDTNKQVLNFEAAAGNNLVSEDVILENSEIIQPCYIGKNVVLKDSKIGPHVSIGDNGIVLNSIISNSLIQSNVSISNANLNKAMIGNHAKYNGRYTSVSIGDYTELI</sequence>
<proteinExistence type="predicted"/>
<name>A0ABX7SQ06_9FLAO</name>
<evidence type="ECO:0000313" key="3">
    <source>
        <dbReference type="Proteomes" id="UP000663935"/>
    </source>
</evidence>
<dbReference type="Gene3D" id="3.90.550.10">
    <property type="entry name" value="Spore Coat Polysaccharide Biosynthesis Protein SpsA, Chain A"/>
    <property type="match status" value="1"/>
</dbReference>
<dbReference type="InterPro" id="IPR005835">
    <property type="entry name" value="NTP_transferase_dom"/>
</dbReference>
<dbReference type="CDD" id="cd04181">
    <property type="entry name" value="NTP_transferase"/>
    <property type="match status" value="1"/>
</dbReference>
<protein>
    <submittedName>
        <fullName evidence="2">Nucleotidyltransferase</fullName>
    </submittedName>
</protein>